<accession>A0A8J6E8I8</accession>
<keyword evidence="2" id="KW-1185">Reference proteome</keyword>
<dbReference type="AlphaFoldDB" id="A0A8J6E8I8"/>
<dbReference type="Proteomes" id="UP000770717">
    <property type="component" value="Unassembled WGS sequence"/>
</dbReference>
<protein>
    <submittedName>
        <fullName evidence="1">Uncharacterized protein</fullName>
    </submittedName>
</protein>
<organism evidence="1 2">
    <name type="scientific">Eleutherodactylus coqui</name>
    <name type="common">Puerto Rican coqui</name>
    <dbReference type="NCBI Taxonomy" id="57060"/>
    <lineage>
        <taxon>Eukaryota</taxon>
        <taxon>Metazoa</taxon>
        <taxon>Chordata</taxon>
        <taxon>Craniata</taxon>
        <taxon>Vertebrata</taxon>
        <taxon>Euteleostomi</taxon>
        <taxon>Amphibia</taxon>
        <taxon>Batrachia</taxon>
        <taxon>Anura</taxon>
        <taxon>Neobatrachia</taxon>
        <taxon>Hyloidea</taxon>
        <taxon>Eleutherodactylidae</taxon>
        <taxon>Eleutherodactylinae</taxon>
        <taxon>Eleutherodactylus</taxon>
        <taxon>Eleutherodactylus</taxon>
    </lineage>
</organism>
<gene>
    <name evidence="1" type="ORF">GDO78_015547</name>
</gene>
<sequence>MWSSGYVRTSLLHSQHRDGGGQVSRSRCGAVAMHAHHCSVHVTGMEGDSRADLDMEQWSRTYITAPLTEP</sequence>
<reference evidence="1" key="1">
    <citation type="thesis" date="2020" institute="ProQuest LLC" country="789 East Eisenhower Parkway, Ann Arbor, MI, USA">
        <title>Comparative Genomics and Chromosome Evolution.</title>
        <authorList>
            <person name="Mudd A.B."/>
        </authorList>
    </citation>
    <scope>NUCLEOTIDE SEQUENCE</scope>
    <source>
        <strain evidence="1">HN-11 Male</strain>
        <tissue evidence="1">Kidney and liver</tissue>
    </source>
</reference>
<dbReference type="EMBL" id="WNTK01015829">
    <property type="protein sequence ID" value="KAG9461858.1"/>
    <property type="molecule type" value="Genomic_DNA"/>
</dbReference>
<comment type="caution">
    <text evidence="1">The sequence shown here is derived from an EMBL/GenBank/DDBJ whole genome shotgun (WGS) entry which is preliminary data.</text>
</comment>
<proteinExistence type="predicted"/>
<name>A0A8J6E8I8_ELECQ</name>
<evidence type="ECO:0000313" key="2">
    <source>
        <dbReference type="Proteomes" id="UP000770717"/>
    </source>
</evidence>
<evidence type="ECO:0000313" key="1">
    <source>
        <dbReference type="EMBL" id="KAG9461858.1"/>
    </source>
</evidence>